<dbReference type="Proteomes" id="UP001239111">
    <property type="component" value="Chromosome 1"/>
</dbReference>
<evidence type="ECO:0000313" key="2">
    <source>
        <dbReference type="Proteomes" id="UP001239111"/>
    </source>
</evidence>
<evidence type="ECO:0000313" key="1">
    <source>
        <dbReference type="EMBL" id="KAJ8681705.1"/>
    </source>
</evidence>
<proteinExistence type="predicted"/>
<keyword evidence="2" id="KW-1185">Reference proteome</keyword>
<protein>
    <submittedName>
        <fullName evidence="1">Uncharacterized protein</fullName>
    </submittedName>
</protein>
<dbReference type="EMBL" id="CM056741">
    <property type="protein sequence ID" value="KAJ8681705.1"/>
    <property type="molecule type" value="Genomic_DNA"/>
</dbReference>
<name>A0ACC2PIU9_9HYME</name>
<gene>
    <name evidence="1" type="ORF">QAD02_017497</name>
</gene>
<reference evidence="1" key="1">
    <citation type="submission" date="2023-04" db="EMBL/GenBank/DDBJ databases">
        <title>A chromosome-level genome assembly of the parasitoid wasp Eretmocerus hayati.</title>
        <authorList>
            <person name="Zhong Y."/>
            <person name="Liu S."/>
            <person name="Liu Y."/>
        </authorList>
    </citation>
    <scope>NUCLEOTIDE SEQUENCE</scope>
    <source>
        <strain evidence="1">ZJU_SS_LIU_2023</strain>
    </source>
</reference>
<accession>A0ACC2PIU9</accession>
<comment type="caution">
    <text evidence="1">The sequence shown here is derived from an EMBL/GenBank/DDBJ whole genome shotgun (WGS) entry which is preliminary data.</text>
</comment>
<organism evidence="1 2">
    <name type="scientific">Eretmocerus hayati</name>
    <dbReference type="NCBI Taxonomy" id="131215"/>
    <lineage>
        <taxon>Eukaryota</taxon>
        <taxon>Metazoa</taxon>
        <taxon>Ecdysozoa</taxon>
        <taxon>Arthropoda</taxon>
        <taxon>Hexapoda</taxon>
        <taxon>Insecta</taxon>
        <taxon>Pterygota</taxon>
        <taxon>Neoptera</taxon>
        <taxon>Endopterygota</taxon>
        <taxon>Hymenoptera</taxon>
        <taxon>Apocrita</taxon>
        <taxon>Proctotrupomorpha</taxon>
        <taxon>Chalcidoidea</taxon>
        <taxon>Aphelinidae</taxon>
        <taxon>Aphelininae</taxon>
        <taxon>Eretmocerus</taxon>
    </lineage>
</organism>
<sequence>MNIVHLELLLMTQLMILGMTDIISQMKRLRIRRWWTKPHILRQVRDEFGAYATIFMYFKLNDHEEFYEFTGMTVIEFSIILNLVADDLTSTSNRPGLSPELKLAAVLNFLRHGNNVRSHSWYFRIGRSTMYKLIATVTPLIYAKLADEYFKIPQSEDEWIQIAQDIYSLYGFPQCCGVLDGRHFRIRQPANSGALCYSWKKFYSIVLMALCDAHLRFIYASVGHRGGRNDSGIFNVCSLCQAIERGEIRLPRPSRLPNSRVVSPYTFIADGGFGLKKFVMTPYRNPEFKTLEQMIFEIRLTEVRKNVERAFGILVIRFQIFDARLSFSRATSQNIILCTMAIHNFLITSRLDAGGENAAQRDNPSSDFEESDDDSDDGLAFPNVADFSPQPVRGDAFVRRENVGVDDEIQIEEANLLDGDAIRDRLSIYFVTEGAVDWQWNKLP</sequence>